<evidence type="ECO:0000313" key="7">
    <source>
        <dbReference type="Proteomes" id="UP000585474"/>
    </source>
</evidence>
<gene>
    <name evidence="6" type="ORF">Acr_03g0018840</name>
</gene>
<feature type="region of interest" description="Disordered" evidence="4">
    <location>
        <begin position="1314"/>
        <end position="1335"/>
    </location>
</feature>
<feature type="compositionally biased region" description="Basic and acidic residues" evidence="4">
    <location>
        <begin position="1016"/>
        <end position="1033"/>
    </location>
</feature>
<feature type="region of interest" description="Disordered" evidence="4">
    <location>
        <begin position="1233"/>
        <end position="1258"/>
    </location>
</feature>
<feature type="compositionally biased region" description="Basic residues" evidence="4">
    <location>
        <begin position="536"/>
        <end position="547"/>
    </location>
</feature>
<name>A0A7J0EFE8_9ERIC</name>
<feature type="region of interest" description="Disordered" evidence="4">
    <location>
        <begin position="798"/>
        <end position="832"/>
    </location>
</feature>
<dbReference type="Proteomes" id="UP000585474">
    <property type="component" value="Unassembled WGS sequence"/>
</dbReference>
<comment type="caution">
    <text evidence="6">The sequence shown here is derived from an EMBL/GenBank/DDBJ whole genome shotgun (WGS) entry which is preliminary data.</text>
</comment>
<feature type="compositionally biased region" description="Basic and acidic residues" evidence="4">
    <location>
        <begin position="462"/>
        <end position="473"/>
    </location>
</feature>
<feature type="compositionally biased region" description="Low complexity" evidence="4">
    <location>
        <begin position="275"/>
        <end position="285"/>
    </location>
</feature>
<protein>
    <submittedName>
        <fullName evidence="6">CW-type zinc finger</fullName>
    </submittedName>
</protein>
<evidence type="ECO:0000256" key="3">
    <source>
        <dbReference type="ARBA" id="ARBA00022833"/>
    </source>
</evidence>
<feature type="region of interest" description="Disordered" evidence="4">
    <location>
        <begin position="272"/>
        <end position="298"/>
    </location>
</feature>
<accession>A0A7J0EFE8</accession>
<keyword evidence="1" id="KW-0479">Metal-binding</keyword>
<reference evidence="6 7" key="1">
    <citation type="submission" date="2019-07" db="EMBL/GenBank/DDBJ databases">
        <title>De Novo Assembly of kiwifruit Actinidia rufa.</title>
        <authorList>
            <person name="Sugita-Konishi S."/>
            <person name="Sato K."/>
            <person name="Mori E."/>
            <person name="Abe Y."/>
            <person name="Kisaki G."/>
            <person name="Hamano K."/>
            <person name="Suezawa K."/>
            <person name="Otani M."/>
            <person name="Fukuda T."/>
            <person name="Manabe T."/>
            <person name="Gomi K."/>
            <person name="Tabuchi M."/>
            <person name="Akimitsu K."/>
            <person name="Kataoka I."/>
        </authorList>
    </citation>
    <scope>NUCLEOTIDE SEQUENCE [LARGE SCALE GENOMIC DNA]</scope>
    <source>
        <strain evidence="7">cv. Fuchu</strain>
    </source>
</reference>
<feature type="compositionally biased region" description="Basic and acidic residues" evidence="4">
    <location>
        <begin position="957"/>
        <end position="975"/>
    </location>
</feature>
<feature type="region of interest" description="Disordered" evidence="4">
    <location>
        <begin position="72"/>
        <end position="114"/>
    </location>
</feature>
<dbReference type="PANTHER" id="PTHR46524:SF12">
    <property type="entry name" value="CW-TYPE DOMAIN-CONTAINING PROTEIN"/>
    <property type="match status" value="1"/>
</dbReference>
<feature type="compositionally biased region" description="Basic and acidic residues" evidence="4">
    <location>
        <begin position="1109"/>
        <end position="1120"/>
    </location>
</feature>
<feature type="region of interest" description="Disordered" evidence="4">
    <location>
        <begin position="724"/>
        <end position="746"/>
    </location>
</feature>
<dbReference type="Pfam" id="PF07496">
    <property type="entry name" value="zf-CW"/>
    <property type="match status" value="1"/>
</dbReference>
<feature type="compositionally biased region" description="Basic and acidic residues" evidence="4">
    <location>
        <begin position="1073"/>
        <end position="1084"/>
    </location>
</feature>
<feature type="compositionally biased region" description="Polar residues" evidence="4">
    <location>
        <begin position="1091"/>
        <end position="1104"/>
    </location>
</feature>
<feature type="compositionally biased region" description="Polar residues" evidence="4">
    <location>
        <begin position="102"/>
        <end position="114"/>
    </location>
</feature>
<dbReference type="PANTHER" id="PTHR46524">
    <property type="entry name" value="CW-TYPE ZINC FINGER"/>
    <property type="match status" value="1"/>
</dbReference>
<dbReference type="EMBL" id="BJWL01000003">
    <property type="protein sequence ID" value="GFY85110.1"/>
    <property type="molecule type" value="Genomic_DNA"/>
</dbReference>
<keyword evidence="2" id="KW-0863">Zinc-finger</keyword>
<dbReference type="GO" id="GO:0008270">
    <property type="term" value="F:zinc ion binding"/>
    <property type="evidence" value="ECO:0007669"/>
    <property type="project" value="UniProtKB-KW"/>
</dbReference>
<evidence type="ECO:0000259" key="5">
    <source>
        <dbReference type="PROSITE" id="PS51050"/>
    </source>
</evidence>
<evidence type="ECO:0000256" key="1">
    <source>
        <dbReference type="ARBA" id="ARBA00022723"/>
    </source>
</evidence>
<feature type="compositionally biased region" description="Basic and acidic residues" evidence="4">
    <location>
        <begin position="813"/>
        <end position="831"/>
    </location>
</feature>
<keyword evidence="3" id="KW-0862">Zinc</keyword>
<feature type="compositionally biased region" description="Polar residues" evidence="4">
    <location>
        <begin position="487"/>
        <end position="499"/>
    </location>
</feature>
<dbReference type="Pfam" id="PF24756">
    <property type="entry name" value="THD_CWZF3-5-7"/>
    <property type="match status" value="1"/>
</dbReference>
<dbReference type="InterPro" id="IPR056406">
    <property type="entry name" value="THD_CWZF3/5/7"/>
</dbReference>
<dbReference type="Gene3D" id="3.30.40.100">
    <property type="match status" value="1"/>
</dbReference>
<evidence type="ECO:0000256" key="4">
    <source>
        <dbReference type="SAM" id="MobiDB-lite"/>
    </source>
</evidence>
<feature type="region of interest" description="Disordered" evidence="4">
    <location>
        <begin position="458"/>
        <end position="623"/>
    </location>
</feature>
<dbReference type="PROSITE" id="PS51050">
    <property type="entry name" value="ZF_CW"/>
    <property type="match status" value="1"/>
</dbReference>
<feature type="region of interest" description="Disordered" evidence="4">
    <location>
        <begin position="1435"/>
        <end position="1462"/>
    </location>
</feature>
<feature type="region of interest" description="Disordered" evidence="4">
    <location>
        <begin position="1348"/>
        <end position="1402"/>
    </location>
</feature>
<feature type="compositionally biased region" description="Basic and acidic residues" evidence="4">
    <location>
        <begin position="985"/>
        <end position="999"/>
    </location>
</feature>
<evidence type="ECO:0000256" key="2">
    <source>
        <dbReference type="ARBA" id="ARBA00022771"/>
    </source>
</evidence>
<organism evidence="6 7">
    <name type="scientific">Actinidia rufa</name>
    <dbReference type="NCBI Taxonomy" id="165716"/>
    <lineage>
        <taxon>Eukaryota</taxon>
        <taxon>Viridiplantae</taxon>
        <taxon>Streptophyta</taxon>
        <taxon>Embryophyta</taxon>
        <taxon>Tracheophyta</taxon>
        <taxon>Spermatophyta</taxon>
        <taxon>Magnoliopsida</taxon>
        <taxon>eudicotyledons</taxon>
        <taxon>Gunneridae</taxon>
        <taxon>Pentapetalae</taxon>
        <taxon>asterids</taxon>
        <taxon>Ericales</taxon>
        <taxon>Actinidiaceae</taxon>
        <taxon>Actinidia</taxon>
    </lineage>
</organism>
<dbReference type="InterPro" id="IPR011124">
    <property type="entry name" value="Znf_CW"/>
</dbReference>
<feature type="compositionally biased region" description="Polar residues" evidence="4">
    <location>
        <begin position="72"/>
        <end position="92"/>
    </location>
</feature>
<dbReference type="OrthoDB" id="757982at2759"/>
<evidence type="ECO:0000313" key="6">
    <source>
        <dbReference type="EMBL" id="GFY85110.1"/>
    </source>
</evidence>
<feature type="region of interest" description="Disordered" evidence="4">
    <location>
        <begin position="933"/>
        <end position="1151"/>
    </location>
</feature>
<feature type="compositionally biased region" description="Low complexity" evidence="4">
    <location>
        <begin position="1062"/>
        <end position="1072"/>
    </location>
</feature>
<feature type="compositionally biased region" description="Basic and acidic residues" evidence="4">
    <location>
        <begin position="548"/>
        <end position="568"/>
    </location>
</feature>
<dbReference type="InterPro" id="IPR055300">
    <property type="entry name" value="CWZF3/5/7"/>
</dbReference>
<keyword evidence="7" id="KW-1185">Reference proteome</keyword>
<proteinExistence type="predicted"/>
<sequence length="1788" mass="197116">MEDAEIEEGEAFCYKEATDIDPDIDLSYIDEKLHNVLGHFQKDFEGGVSAENLGAKFGGYGSFLPSYQRSPSIWSQPKTPQKVQNFRSSRSPNVLPVEGAPQDSTAPTDSGRSLTVGTTSCSLDLLHTARAPSGDVSAKQNSCSSSAQVIENFPLKHEPVSYKPANPTDQRTLKVRIKVGSDKKARKNAAIYSGLGLISPSSFMGNSPEESGGMPSACQVSLDKSPNTILQIMTSFPVPGGIMLSPLHQSLHCLARMEKLSRNTNPVIKSGQEHSAALADDSASSVGNKKVPKGKSPKILEKSNTLVVSKQEIGMNFDENRTTSVRREVSVEAINMENETLGRKQGFSNDTKLKPLSYSVCHVGLDKAAVMAPEVPMEAERNKSVKKRDVIKDGVGGRLSLSLVKEELLESISEQGGCTYEKAEARSSSLEKTCESRLTNSLTDISTDLREVGNKVSAPFKADTDGSNCKRDSNIVVMDHSRPKVNRTVTNHAQDQSGISRGLEGQKKSKQSQSNGKPVSEAEESFMAEVCEVPKEKKKTGKLHNSKSRNDSQKVRDNHEDVLCRTRAEQMNNQRDSLERPFGGRASKELSTRKKVNTELASESFPKEAANDELPSAEAEVTSETELTSVAPIVIEEDWVCCDRCQKWRLLPYGTKPDQLPEKWLCSILNWLPGMNRCDISEEETTKALHALYQLPLPDSQNHGSKTAAGVSSTDARHFDQNYLNLSSNGIPSQRKKKQGSKAAGYAVSNGGPIQIPCLTKNIRQHAGKRSCLNDMNEPFLESNLMSNSSVRNLSKSCNFPVNKSTHKHKEKHVNSGDSKQKKLKSKREVDQDGYGTTKKFKADVAFDADNYWATEHSENFDKAGRVSGSGLPSKAVLKSMEQQDEHCFSKDAKSDRKKEVQIPVKKQEEHASLSLHTGSVDMKTCDEREISLKKRKLKDWQESQNYVGASRNKGNHLPESKVFVKEETSDNESRKAKKSILSRTEGKESSTSKGDDILNRTNKVTRIHMSGNKDNSVHGREEVRSIENDQQPRKHKVKVSSKPASEGLDLLKRDLGSEQFSRAATSSSSKVSDSRKSRAHYPEVKGSPVESVSSSPMRTSNLGKISLARRDSLGKDAVRNSDFPVMDSPRRSLDAEGNLESNRSGAARRGKISGVSHLDSLGFPVLDFRDNNAHQEFDGKFKTSVKSPSEFRNSHLLNSDINKLENPCPSDLHASDHCHSEDRMNKNRYHDNALFPEKSGKGSSVLSKGKDRSSSNNLERVKVKVSALLSEIEVLNPKHILRDKVDTGSHDVPLLHNGLSDLNCRIKPIKDDKSVGTGKWGRDRRRENQFAERDGSDVKLDALCHKDGRVSRDTPQQNLTQDSEDQLAKRSDSAQVKSRGGNSLVPAHAGKQDPSAHVHHSVPGLRKGNAFGVVPIDSSGSDGLSKAVKQPTNDINELGHPVPNRRACTDVPSPLKRDGSSHLASKVLKEAEDLRDTADRLKGSGFVFECNEAYFQAALKFLQGASFLETCNGDSSKRAEMSQIHIYSNAAKLCETCAQEYEKHKEMAAAALAYKCMEVAYMRVVYYKNSSTNRDRHDLQASLQLVPQGESPSSSASDVDNLNNQAMADKASLSKGIGAHGVNHVIVAQNRPNFVRLLDFIKDVNSAMEASRKSKKAFAAANIILEEAQNKEGITSVKRVIDFSFQDIEELIRLVQILSSLENAQNGNIPYSGEYLIQGKKKAWTRVSLAEGSKYERCWNYSPQLFLCRAPHALYLLLQCRNYSTSSGFGGSQLRLDSDRRIWCCQN</sequence>
<feature type="domain" description="CW-type" evidence="5">
    <location>
        <begin position="633"/>
        <end position="686"/>
    </location>
</feature>